<protein>
    <submittedName>
        <fullName evidence="3">General stress protein</fullName>
    </submittedName>
</protein>
<feature type="region of interest" description="Disordered" evidence="1">
    <location>
        <begin position="152"/>
        <end position="209"/>
    </location>
</feature>
<comment type="caution">
    <text evidence="3">The sequence shown here is derived from an EMBL/GenBank/DDBJ whole genome shotgun (WGS) entry which is preliminary data.</text>
</comment>
<dbReference type="Proteomes" id="UP000600565">
    <property type="component" value="Unassembled WGS sequence"/>
</dbReference>
<feature type="compositionally biased region" description="Basic and acidic residues" evidence="1">
    <location>
        <begin position="187"/>
        <end position="199"/>
    </location>
</feature>
<dbReference type="RefSeq" id="WP_191704675.1">
    <property type="nucleotide sequence ID" value="NZ_JACSPW010000013.1"/>
</dbReference>
<evidence type="ECO:0000256" key="1">
    <source>
        <dbReference type="SAM" id="MobiDB-lite"/>
    </source>
</evidence>
<feature type="domain" description="General stress protein 17M-like" evidence="2">
    <location>
        <begin position="8"/>
        <end position="104"/>
    </location>
</feature>
<dbReference type="Pfam" id="PF11181">
    <property type="entry name" value="YflT"/>
    <property type="match status" value="1"/>
</dbReference>
<name>A0ABR8XQG1_9BACL</name>
<sequence length="209" mass="24330">MFNEPKQTIDVAYTKGELLEKLQELRGGEPGEEIDRTHIYVLTKDVDEFHSIARHQQISLITTNGVRSILKTLFTKETPIEEKLRRLNLPENERLEYEKIINDGGKILITGSDPFDEEGWEGHTLDNWITNRSNPSNLIRWDIEEERPIPFEEQKKKYEPLPPNSEVAGEFGRGDEVEDPDTIPLKDNQRYVRDPHTKELSIYQGPHKK</sequence>
<keyword evidence="4" id="KW-1185">Reference proteome</keyword>
<evidence type="ECO:0000313" key="3">
    <source>
        <dbReference type="EMBL" id="MBD8034171.1"/>
    </source>
</evidence>
<evidence type="ECO:0000259" key="2">
    <source>
        <dbReference type="Pfam" id="PF11181"/>
    </source>
</evidence>
<dbReference type="InterPro" id="IPR025889">
    <property type="entry name" value="GSP17M-like_dom"/>
</dbReference>
<evidence type="ECO:0000313" key="4">
    <source>
        <dbReference type="Proteomes" id="UP000600565"/>
    </source>
</evidence>
<accession>A0ABR8XQG1</accession>
<proteinExistence type="predicted"/>
<reference evidence="3 4" key="1">
    <citation type="submission" date="2020-08" db="EMBL/GenBank/DDBJ databases">
        <title>A Genomic Blueprint of the Chicken Gut Microbiome.</title>
        <authorList>
            <person name="Gilroy R."/>
            <person name="Ravi A."/>
            <person name="Getino M."/>
            <person name="Pursley I."/>
            <person name="Horton D.L."/>
            <person name="Alikhan N.-F."/>
            <person name="Baker D."/>
            <person name="Gharbi K."/>
            <person name="Hall N."/>
            <person name="Watson M."/>
            <person name="Adriaenssens E.M."/>
            <person name="Foster-Nyarko E."/>
            <person name="Jarju S."/>
            <person name="Secka A."/>
            <person name="Antonio M."/>
            <person name="Oren A."/>
            <person name="Chaudhuri R."/>
            <person name="La Ragione R.M."/>
            <person name="Hildebrand F."/>
            <person name="Pallen M.J."/>
        </authorList>
    </citation>
    <scope>NUCLEOTIDE SEQUENCE [LARGE SCALE GENOMIC DNA]</scope>
    <source>
        <strain evidence="3 4">Sa1YVA6</strain>
    </source>
</reference>
<dbReference type="EMBL" id="JACSPW010000013">
    <property type="protein sequence ID" value="MBD8034171.1"/>
    <property type="molecule type" value="Genomic_DNA"/>
</dbReference>
<organism evidence="3 4">
    <name type="scientific">Solibacillus merdavium</name>
    <dbReference type="NCBI Taxonomy" id="2762218"/>
    <lineage>
        <taxon>Bacteria</taxon>
        <taxon>Bacillati</taxon>
        <taxon>Bacillota</taxon>
        <taxon>Bacilli</taxon>
        <taxon>Bacillales</taxon>
        <taxon>Caryophanaceae</taxon>
        <taxon>Solibacillus</taxon>
    </lineage>
</organism>
<gene>
    <name evidence="3" type="ORF">H9632_13960</name>
</gene>